<accession>A0A448YGM2</accession>
<dbReference type="EMBL" id="CAACVR010000001">
    <property type="protein sequence ID" value="VEU20036.1"/>
    <property type="molecule type" value="Genomic_DNA"/>
</dbReference>
<dbReference type="GO" id="GO:0005737">
    <property type="term" value="C:cytoplasm"/>
    <property type="evidence" value="ECO:0007669"/>
    <property type="project" value="UniProtKB-SubCell"/>
</dbReference>
<name>A0A448YGM2_BRENA</name>
<protein>
    <submittedName>
        <fullName evidence="6">DEKNAAC100901</fullName>
    </submittedName>
</protein>
<dbReference type="PANTHER" id="PTHR47357:SF1">
    <property type="entry name" value="SPINDLE POLE BODY COMPONENT 110"/>
    <property type="match status" value="1"/>
</dbReference>
<proteinExistence type="predicted"/>
<dbReference type="STRING" id="13370.A0A448YGM2"/>
<evidence type="ECO:0000256" key="2">
    <source>
        <dbReference type="ARBA" id="ARBA00022490"/>
    </source>
</evidence>
<gene>
    <name evidence="6" type="ORF">BRENAR_LOCUS771</name>
</gene>
<feature type="coiled-coil region" evidence="3">
    <location>
        <begin position="323"/>
        <end position="536"/>
    </location>
</feature>
<feature type="compositionally biased region" description="Polar residues" evidence="4">
    <location>
        <begin position="51"/>
        <end position="63"/>
    </location>
</feature>
<evidence type="ECO:0000259" key="5">
    <source>
        <dbReference type="Pfam" id="PF07989"/>
    </source>
</evidence>
<evidence type="ECO:0000313" key="6">
    <source>
        <dbReference type="EMBL" id="VEU20036.1"/>
    </source>
</evidence>
<feature type="coiled-coil region" evidence="3">
    <location>
        <begin position="661"/>
        <end position="815"/>
    </location>
</feature>
<sequence length="959" mass="110597">MFRSHKQLIRTPTERKGPRRTEFTPVGATKESGIQLDRESAIRNDAATGSPVGSSKNQYSAPESSFIGDPTSSSFASLADSPGRTRIYKGTDIFPDSSSDDEDLNTFQGRPNLVGGSTTLVRKQADEVQRLRHDNFNLRVELMSLKKGLQGLPQDKKALISENTQLSKELIQLQRTLQDKENTDPSVSVKQVKESYESKIREYEERLADTREQLKAAEEDREKADNQQQDLDDELSSLRLQVDELKEQLRNRPENTDEKDDQIMDLQSQLDRAEADADRLLKLNDSLSDQLEGLRAKAAERSSHDDREEALIHDQLDKAIESNTQMHDKLDSENKKIQNLQKEIERMTLANSQLQRENDELHDKIDSMRTRKEKATDLLKGEIENVYGRASQFQGEKAELRKRLQSIEEILADTQRNQSDDYVADIEADRKDLYDSLLQLNEKYKGLQDKLKLQSSAIEDKEKQIEELLHANKKGLPDKLQRQLASQRAEFDSLAKEYSEKEDQLIDELTRLRDEKSSLVSEYQSIQREVESLRAERKIDPQEFDKLQSDFIKVSSEYSKLTSESELREQEYLIYKENCKSLEDQLRSDIRFRDGELQRLRSELSSTYSKEERAHLEHLLKVSDDEKTTLKAENFRLSEQLVTLRSRSARLQARVESMLSNDAESRKVKNIEDELEKANDRNAKLSSQLRKSNHELEDLRARLEDTANDKEELLNSLNKLDRSQKNAMDKNSKLSEELKSIRSMNFSGRDDLQAKISAKNAENKKLVGEYNAMKNELLDRLEGARNERKDLENDISELKETLKRFRIKEQVLLQEQEDNKAKVVYPPTPKTPDNPAFPQSATPRSLEARIGLLEGQRELYRLKLQELNDSNSDLKFANEYLSKELRSKEKQIEKNIALLQASSRDPIRHQANKPKHTFEGSLLAVVAAIRLGKRLEEMKQKKIQERSAKARIIKLQKSV</sequence>
<dbReference type="PANTHER" id="PTHR47357">
    <property type="entry name" value="COP1-INTERACTIVE PROTEIN 1"/>
    <property type="match status" value="1"/>
</dbReference>
<feature type="coiled-coil region" evidence="3">
    <location>
        <begin position="156"/>
        <end position="297"/>
    </location>
</feature>
<dbReference type="OrthoDB" id="10255522at2759"/>
<evidence type="ECO:0000313" key="7">
    <source>
        <dbReference type="Proteomes" id="UP000290900"/>
    </source>
</evidence>
<feature type="domain" description="Centrosomin N-terminal motif 1" evidence="5">
    <location>
        <begin position="121"/>
        <end position="181"/>
    </location>
</feature>
<organism evidence="6 7">
    <name type="scientific">Brettanomyces naardenensis</name>
    <name type="common">Yeast</name>
    <dbReference type="NCBI Taxonomy" id="13370"/>
    <lineage>
        <taxon>Eukaryota</taxon>
        <taxon>Fungi</taxon>
        <taxon>Dikarya</taxon>
        <taxon>Ascomycota</taxon>
        <taxon>Saccharomycotina</taxon>
        <taxon>Pichiomycetes</taxon>
        <taxon>Pichiales</taxon>
        <taxon>Pichiaceae</taxon>
        <taxon>Brettanomyces</taxon>
    </lineage>
</organism>
<dbReference type="Pfam" id="PF07989">
    <property type="entry name" value="Cnn_1N"/>
    <property type="match status" value="1"/>
</dbReference>
<feature type="region of interest" description="Disordered" evidence="4">
    <location>
        <begin position="823"/>
        <end position="842"/>
    </location>
</feature>
<dbReference type="InterPro" id="IPR012943">
    <property type="entry name" value="Cnn_1N"/>
</dbReference>
<dbReference type="Proteomes" id="UP000290900">
    <property type="component" value="Unassembled WGS sequence"/>
</dbReference>
<feature type="compositionally biased region" description="Basic and acidic residues" evidence="4">
    <location>
        <begin position="12"/>
        <end position="22"/>
    </location>
</feature>
<keyword evidence="3" id="KW-0175">Coiled coil</keyword>
<feature type="region of interest" description="Disordered" evidence="4">
    <location>
        <begin position="1"/>
        <end position="79"/>
    </location>
</feature>
<evidence type="ECO:0000256" key="1">
    <source>
        <dbReference type="ARBA" id="ARBA00004496"/>
    </source>
</evidence>
<keyword evidence="7" id="KW-1185">Reference proteome</keyword>
<dbReference type="GO" id="GO:0005815">
    <property type="term" value="C:microtubule organizing center"/>
    <property type="evidence" value="ECO:0007669"/>
    <property type="project" value="InterPro"/>
</dbReference>
<dbReference type="GO" id="GO:0005200">
    <property type="term" value="F:structural constituent of cytoskeleton"/>
    <property type="evidence" value="ECO:0007669"/>
    <property type="project" value="TreeGrafter"/>
</dbReference>
<reference evidence="6 7" key="1">
    <citation type="submission" date="2018-12" db="EMBL/GenBank/DDBJ databases">
        <authorList>
            <person name="Tiukova I."/>
            <person name="Dainat J."/>
        </authorList>
    </citation>
    <scope>NUCLEOTIDE SEQUENCE [LARGE SCALE GENOMIC DNA]</scope>
</reference>
<dbReference type="InParanoid" id="A0A448YGM2"/>
<comment type="subcellular location">
    <subcellularLocation>
        <location evidence="1">Cytoplasm</location>
    </subcellularLocation>
</comment>
<evidence type="ECO:0000256" key="4">
    <source>
        <dbReference type="SAM" id="MobiDB-lite"/>
    </source>
</evidence>
<dbReference type="SUPFAM" id="SSF90257">
    <property type="entry name" value="Myosin rod fragments"/>
    <property type="match status" value="1"/>
</dbReference>
<dbReference type="AlphaFoldDB" id="A0A448YGM2"/>
<evidence type="ECO:0000256" key="3">
    <source>
        <dbReference type="SAM" id="Coils"/>
    </source>
</evidence>
<keyword evidence="2" id="KW-0963">Cytoplasm</keyword>